<dbReference type="GO" id="GO:0005615">
    <property type="term" value="C:extracellular space"/>
    <property type="evidence" value="ECO:0007669"/>
    <property type="project" value="TreeGrafter"/>
</dbReference>
<dbReference type="PANTHER" id="PTHR10974:SF4">
    <property type="entry name" value="PROTEIN CBG09258"/>
    <property type="match status" value="1"/>
</dbReference>
<evidence type="ECO:0000313" key="2">
    <source>
        <dbReference type="Proteomes" id="UP000008068"/>
    </source>
</evidence>
<dbReference type="OrthoDB" id="413313at2759"/>
<proteinExistence type="predicted"/>
<feature type="non-terminal residue" evidence="1">
    <location>
        <position position="345"/>
    </location>
</feature>
<name>G0PNZ0_CAEBE</name>
<dbReference type="PANTHER" id="PTHR10974">
    <property type="entry name" value="FI08016P-RELATED"/>
    <property type="match status" value="1"/>
</dbReference>
<dbReference type="AlphaFoldDB" id="G0PNZ0"/>
<accession>G0PNZ0</accession>
<keyword evidence="2" id="KW-1185">Reference proteome</keyword>
<dbReference type="EMBL" id="GL382615">
    <property type="protein sequence ID" value="EGT47682.1"/>
    <property type="molecule type" value="Genomic_DNA"/>
</dbReference>
<dbReference type="Pfam" id="PF02995">
    <property type="entry name" value="DUF229"/>
    <property type="match status" value="1"/>
</dbReference>
<gene>
    <name evidence="1" type="ORF">CAEBREN_14858</name>
</gene>
<evidence type="ECO:0000313" key="1">
    <source>
        <dbReference type="EMBL" id="EGT47682.1"/>
    </source>
</evidence>
<dbReference type="InterPro" id="IPR004245">
    <property type="entry name" value="DUF229"/>
</dbReference>
<dbReference type="eggNOG" id="ENOG502TH9C">
    <property type="taxonomic scope" value="Eukaryota"/>
</dbReference>
<reference evidence="2" key="1">
    <citation type="submission" date="2011-07" db="EMBL/GenBank/DDBJ databases">
        <authorList>
            <consortium name="Caenorhabditis brenneri Sequencing and Analysis Consortium"/>
            <person name="Wilson R.K."/>
        </authorList>
    </citation>
    <scope>NUCLEOTIDE SEQUENCE [LARGE SCALE GENOMIC DNA]</scope>
    <source>
        <strain evidence="2">PB2801</strain>
    </source>
</reference>
<dbReference type="FunCoup" id="G0PNZ0">
    <property type="interactions" value="472"/>
</dbReference>
<sequence length="345" mass="40556">MFIKISDNITDIVKQTFWHDEVKHNYERYCKVFSNTNLSGIPSDYDVSNWAESLKSDTCSDEDSVAERLIEQWAQFSIQNTDHCYLSHVFVNNTIWSKSLDDTLSAVIEQFQLNEVFKKTLVVVVSAEGIPVGTFGNSYTGRVEERNPILLAHIPDKLKKMYNDHMFHLESNQNRLITHLEVFDLINSFARLSKDQGIVPVRDDFMEWKRDHVRGISPWQTLIPFNRTCYHVPIADEYCLCMENKIQIEKEYNQTYAIASRLYEKMETEILSNYSCIQETTWIEERNYTSVYNLNDKVLNGTEEYIEFLMFGVRAYPKKINSRKNVSENFVYFFSFFSFSVLCEC</sequence>
<dbReference type="Proteomes" id="UP000008068">
    <property type="component" value="Unassembled WGS sequence"/>
</dbReference>
<protein>
    <submittedName>
        <fullName evidence="1">Uncharacterized protein</fullName>
    </submittedName>
</protein>
<dbReference type="InParanoid" id="G0PNZ0"/>
<organism evidence="2">
    <name type="scientific">Caenorhabditis brenneri</name>
    <name type="common">Nematode worm</name>
    <dbReference type="NCBI Taxonomy" id="135651"/>
    <lineage>
        <taxon>Eukaryota</taxon>
        <taxon>Metazoa</taxon>
        <taxon>Ecdysozoa</taxon>
        <taxon>Nematoda</taxon>
        <taxon>Chromadorea</taxon>
        <taxon>Rhabditida</taxon>
        <taxon>Rhabditina</taxon>
        <taxon>Rhabditomorpha</taxon>
        <taxon>Rhabditoidea</taxon>
        <taxon>Rhabditidae</taxon>
        <taxon>Peloderinae</taxon>
        <taxon>Caenorhabditis</taxon>
    </lineage>
</organism>
<dbReference type="HOGENOM" id="CLU_805547_0_0_1"/>